<comment type="caution">
    <text evidence="2">The sequence shown here is derived from an EMBL/GenBank/DDBJ whole genome shotgun (WGS) entry which is preliminary data.</text>
</comment>
<dbReference type="GO" id="GO:0015024">
    <property type="term" value="F:glucuronate-2-sulfatase activity"/>
    <property type="evidence" value="ECO:0007669"/>
    <property type="project" value="TreeGrafter"/>
</dbReference>
<sequence>MPGGRRPNFIIMCMDQWDAHMELPAGLRLPAMERMEERGVTFEKQYCTVPMCTASRAAMWTGVHAKNTGLWDNLNFSWIHELSPDVPTIGHMLREQGYYTAFKGKWHLSDVPMSEDALERYGFADFQAWGEMFGTPLQGAMLDGTVAFETVDWLRHRAPKDQPWFLISSMVNPHDVMYMRTEPFIPPRENGTMKRAVHLPQTLGMFEEWDVTYPPNFDDDLAGQPHGVTSYRNNIEWNYGAVPDDRPDLWLQRRNYLLNCLRLVDQEFGKVLDEIERQGLWDNTVVVLTSDHGEMNGAHRLAQKGGIHYEEAAVVNMSVAVPGGPAGTRTRAVGSHLDLAPTVLELAGLSQEDIARRYPQLRGRSLAEVLHDPDVPGPRGSIDEPGAGALLCWDGLFMLDAEWSVSGALRSMVDLPHDRRDASLLEAGEKYGAPDFSLRTFYRAVVDGRYKLVRWFSPEDYETPRDVDDLLTRSDLSLHDLWNDPGELVNLADPTRVEFDRGLVAALLDKLNALIDWELGDDSCPFELDMFGTRELVYTRTSAAGTRTS</sequence>
<organism evidence="2 3">
    <name type="scientific">Georgenia yuyongxinii</name>
    <dbReference type="NCBI Taxonomy" id="2589797"/>
    <lineage>
        <taxon>Bacteria</taxon>
        <taxon>Bacillati</taxon>
        <taxon>Actinomycetota</taxon>
        <taxon>Actinomycetes</taxon>
        <taxon>Micrococcales</taxon>
        <taxon>Bogoriellaceae</taxon>
        <taxon>Georgenia</taxon>
    </lineage>
</organism>
<dbReference type="SUPFAM" id="SSF53649">
    <property type="entry name" value="Alkaline phosphatase-like"/>
    <property type="match status" value="1"/>
</dbReference>
<dbReference type="Pfam" id="PF00884">
    <property type="entry name" value="Sulfatase"/>
    <property type="match status" value="1"/>
</dbReference>
<keyword evidence="2" id="KW-0378">Hydrolase</keyword>
<evidence type="ECO:0000313" key="2">
    <source>
        <dbReference type="EMBL" id="TRW46648.1"/>
    </source>
</evidence>
<dbReference type="InterPro" id="IPR017850">
    <property type="entry name" value="Alkaline_phosphatase_core_sf"/>
</dbReference>
<feature type="domain" description="Sulfatase N-terminal" evidence="1">
    <location>
        <begin position="7"/>
        <end position="348"/>
    </location>
</feature>
<dbReference type="Proteomes" id="UP000318693">
    <property type="component" value="Unassembled WGS sequence"/>
</dbReference>
<evidence type="ECO:0000313" key="3">
    <source>
        <dbReference type="Proteomes" id="UP000318693"/>
    </source>
</evidence>
<dbReference type="AlphaFoldDB" id="A0A552WUX5"/>
<accession>A0A552WUX5</accession>
<keyword evidence="3" id="KW-1185">Reference proteome</keyword>
<proteinExistence type="predicted"/>
<dbReference type="InterPro" id="IPR051849">
    <property type="entry name" value="GAG-degrading_sulfatase"/>
</dbReference>
<keyword evidence="2" id="KW-0808">Transferase</keyword>
<reference evidence="2 3" key="1">
    <citation type="submission" date="2019-07" db="EMBL/GenBank/DDBJ databases">
        <title>Georgenia wutianyii sp. nov. and Georgenia *** sp. nov. isolated from plateau pika (Ochotona curzoniae) in the Qinghai-Tibet plateau of China.</title>
        <authorList>
            <person name="Tian Z."/>
        </authorList>
    </citation>
    <scope>NUCLEOTIDE SEQUENCE [LARGE SCALE GENOMIC DNA]</scope>
    <source>
        <strain evidence="2 3">Z446</strain>
    </source>
</reference>
<dbReference type="EMBL" id="VJXR01000008">
    <property type="protein sequence ID" value="TRW46648.1"/>
    <property type="molecule type" value="Genomic_DNA"/>
</dbReference>
<dbReference type="GO" id="GO:0004065">
    <property type="term" value="F:arylsulfatase activity"/>
    <property type="evidence" value="ECO:0007669"/>
    <property type="project" value="TreeGrafter"/>
</dbReference>
<gene>
    <name evidence="2" type="ORF">FJ693_04745</name>
</gene>
<evidence type="ECO:0000259" key="1">
    <source>
        <dbReference type="Pfam" id="PF00884"/>
    </source>
</evidence>
<dbReference type="PANTHER" id="PTHR46615">
    <property type="entry name" value="ARYLSULFATASE K"/>
    <property type="match status" value="1"/>
</dbReference>
<dbReference type="GO" id="GO:0016740">
    <property type="term" value="F:transferase activity"/>
    <property type="evidence" value="ECO:0007669"/>
    <property type="project" value="UniProtKB-KW"/>
</dbReference>
<dbReference type="InterPro" id="IPR000917">
    <property type="entry name" value="Sulfatase_N"/>
</dbReference>
<name>A0A552WUX5_9MICO</name>
<dbReference type="PANTHER" id="PTHR46615:SF1">
    <property type="entry name" value="ARYLSULFATASE K"/>
    <property type="match status" value="1"/>
</dbReference>
<protein>
    <submittedName>
        <fullName evidence="2">Sulfatase-like hydrolase/transferase</fullName>
    </submittedName>
</protein>
<dbReference type="Gene3D" id="3.40.720.10">
    <property type="entry name" value="Alkaline Phosphatase, subunit A"/>
    <property type="match status" value="1"/>
</dbReference>